<feature type="domain" description="TET-Associated Glycosyltransferase" evidence="1">
    <location>
        <begin position="21"/>
        <end position="214"/>
    </location>
</feature>
<dbReference type="InterPro" id="IPR049100">
    <property type="entry name" value="TAGT"/>
</dbReference>
<keyword evidence="3" id="KW-1185">Reference proteome</keyword>
<accession>A0A7U4E3U8</accession>
<evidence type="ECO:0000259" key="1">
    <source>
        <dbReference type="Pfam" id="PF20691"/>
    </source>
</evidence>
<organism evidence="2 3">
    <name type="scientific">Runella slithyformis (strain ATCC 29530 / DSM 19594 / LMG 11500 / NCIMB 11436 / LSU 4)</name>
    <dbReference type="NCBI Taxonomy" id="761193"/>
    <lineage>
        <taxon>Bacteria</taxon>
        <taxon>Pseudomonadati</taxon>
        <taxon>Bacteroidota</taxon>
        <taxon>Cytophagia</taxon>
        <taxon>Cytophagales</taxon>
        <taxon>Spirosomataceae</taxon>
        <taxon>Runella</taxon>
    </lineage>
</organism>
<name>A0A7U4E3U8_RUNSL</name>
<dbReference type="EMBL" id="CP002859">
    <property type="protein sequence ID" value="AEI46781.1"/>
    <property type="molecule type" value="Genomic_DNA"/>
</dbReference>
<dbReference type="Proteomes" id="UP000000493">
    <property type="component" value="Chromosome"/>
</dbReference>
<dbReference type="Pfam" id="PF20691">
    <property type="entry name" value="TAGT"/>
    <property type="match status" value="1"/>
</dbReference>
<reference evidence="3" key="1">
    <citation type="submission" date="2011-06" db="EMBL/GenBank/DDBJ databases">
        <title>The complete genome of chromosome of Runella slithyformis DSM 19594.</title>
        <authorList>
            <consortium name="US DOE Joint Genome Institute (JGI-PGF)"/>
            <person name="Lucas S."/>
            <person name="Han J."/>
            <person name="Lapidus A."/>
            <person name="Bruce D."/>
            <person name="Goodwin L."/>
            <person name="Pitluck S."/>
            <person name="Peters L."/>
            <person name="Kyrpides N."/>
            <person name="Mavromatis K."/>
            <person name="Ivanova N."/>
            <person name="Ovchinnikova G."/>
            <person name="Zhang X."/>
            <person name="Misra M."/>
            <person name="Detter J.C."/>
            <person name="Tapia R."/>
            <person name="Han C."/>
            <person name="Land M."/>
            <person name="Hauser L."/>
            <person name="Markowitz V."/>
            <person name="Cheng J.-F."/>
            <person name="Hugenholtz P."/>
            <person name="Woyke T."/>
            <person name="Wu D."/>
            <person name="Tindall B."/>
            <person name="Faehrich R."/>
            <person name="Brambilla E."/>
            <person name="Klenk H.-P."/>
            <person name="Eisen J.A."/>
        </authorList>
    </citation>
    <scope>NUCLEOTIDE SEQUENCE [LARGE SCALE GENOMIC DNA]</scope>
    <source>
        <strain evidence="3">ATCC 29530 / DSM 19594 / LMG 11500 / NCIMB 11436 / LSU 4</strain>
    </source>
</reference>
<dbReference type="KEGG" id="rsi:Runsl_0329"/>
<reference evidence="2 3" key="2">
    <citation type="journal article" date="2012" name="Stand. Genomic Sci.">
        <title>Complete genome sequence of the aquatic bacterium Runella slithyformis type strain (LSU 4(T)).</title>
        <authorList>
            <person name="Copeland A."/>
            <person name="Zhang X."/>
            <person name="Misra M."/>
            <person name="Lapidus A."/>
            <person name="Nolan M."/>
            <person name="Lucas S."/>
            <person name="Deshpande S."/>
            <person name="Cheng J.F."/>
            <person name="Tapia R."/>
            <person name="Goodwin L.A."/>
            <person name="Pitluck S."/>
            <person name="Liolios K."/>
            <person name="Pagani I."/>
            <person name="Ivanova N."/>
            <person name="Mikhailova N."/>
            <person name="Pati A."/>
            <person name="Chen A."/>
            <person name="Palaniappan K."/>
            <person name="Land M."/>
            <person name="Hauser L."/>
            <person name="Pan C."/>
            <person name="Jeffries C.D."/>
            <person name="Detter J.C."/>
            <person name="Brambilla E.M."/>
            <person name="Rohde M."/>
            <person name="Djao O.D."/>
            <person name="Goker M."/>
            <person name="Sikorski J."/>
            <person name="Tindall B.J."/>
            <person name="Woyke T."/>
            <person name="Bristow J."/>
            <person name="Eisen J.A."/>
            <person name="Markowitz V."/>
            <person name="Hugenholtz P."/>
            <person name="Kyrpides N.C."/>
            <person name="Klenk H.P."/>
            <person name="Mavromatis K."/>
        </authorList>
    </citation>
    <scope>NUCLEOTIDE SEQUENCE [LARGE SCALE GENOMIC DNA]</scope>
    <source>
        <strain evidence="3">ATCC 29530 / DSM 19594 / LMG 11500 / NCIMB 11436 / LSU 4</strain>
    </source>
</reference>
<dbReference type="RefSeq" id="WP_013926106.1">
    <property type="nucleotide sequence ID" value="NC_015703.1"/>
</dbReference>
<dbReference type="AlphaFoldDB" id="A0A7U4E3U8"/>
<protein>
    <recommendedName>
        <fullName evidence="1">TET-Associated Glycosyltransferase domain-containing protein</fullName>
    </recommendedName>
</protein>
<proteinExistence type="predicted"/>
<gene>
    <name evidence="2" type="ordered locus">Runsl_0329</name>
</gene>
<sequence length="260" mass="29586">MEVKTPNPGPSPCEGKGIEVKVVIPSHKRWDRVLTTMAVDNAILCVAESQRELYAKCNKGVEIVTHPDSVVGLARKRDWIVQHFKNVMMLDDDIDHLKRIYTGKGEPMIVEPDEAYEIIQLTANAAKAAGAYVFGFSSSPAPISFDSFNPIKLSGYVTGCAHGVLEGSKLWYNPDIICNEDYWISLLNAHHHRLIWKDTRYYWSQKDTFVNRGGLAEFRNLDAEEKDFHLLRRVFGDVVELRKSKQNAKHPFQKTLKLPF</sequence>
<evidence type="ECO:0000313" key="2">
    <source>
        <dbReference type="EMBL" id="AEI46781.1"/>
    </source>
</evidence>
<evidence type="ECO:0000313" key="3">
    <source>
        <dbReference type="Proteomes" id="UP000000493"/>
    </source>
</evidence>